<dbReference type="InterPro" id="IPR036259">
    <property type="entry name" value="MFS_trans_sf"/>
</dbReference>
<keyword evidence="4 7" id="KW-1133">Transmembrane helix</keyword>
<dbReference type="SUPFAM" id="SSF103473">
    <property type="entry name" value="MFS general substrate transporter"/>
    <property type="match status" value="1"/>
</dbReference>
<evidence type="ECO:0000256" key="6">
    <source>
        <dbReference type="SAM" id="MobiDB-lite"/>
    </source>
</evidence>
<evidence type="ECO:0000256" key="1">
    <source>
        <dbReference type="ARBA" id="ARBA00004141"/>
    </source>
</evidence>
<keyword evidence="5 7" id="KW-0472">Membrane</keyword>
<evidence type="ECO:0000256" key="4">
    <source>
        <dbReference type="ARBA" id="ARBA00022989"/>
    </source>
</evidence>
<feature type="transmembrane region" description="Helical" evidence="7">
    <location>
        <begin position="187"/>
        <end position="209"/>
    </location>
</feature>
<feature type="compositionally biased region" description="Basic and acidic residues" evidence="6">
    <location>
        <begin position="11"/>
        <end position="24"/>
    </location>
</feature>
<dbReference type="InterPro" id="IPR000109">
    <property type="entry name" value="POT_fam"/>
</dbReference>
<evidence type="ECO:0000256" key="7">
    <source>
        <dbReference type="SAM" id="Phobius"/>
    </source>
</evidence>
<accession>A0ABP0XJJ1</accession>
<keyword evidence="3 7" id="KW-0812">Transmembrane</keyword>
<protein>
    <submittedName>
        <fullName evidence="8">Uncharacterized protein</fullName>
    </submittedName>
</protein>
<dbReference type="PANTHER" id="PTHR11654">
    <property type="entry name" value="OLIGOPEPTIDE TRANSPORTER-RELATED"/>
    <property type="match status" value="1"/>
</dbReference>
<organism evidence="8 9">
    <name type="scientific">Sphagnum jensenii</name>
    <dbReference type="NCBI Taxonomy" id="128206"/>
    <lineage>
        <taxon>Eukaryota</taxon>
        <taxon>Viridiplantae</taxon>
        <taxon>Streptophyta</taxon>
        <taxon>Embryophyta</taxon>
        <taxon>Bryophyta</taxon>
        <taxon>Sphagnophytina</taxon>
        <taxon>Sphagnopsida</taxon>
        <taxon>Sphagnales</taxon>
        <taxon>Sphagnaceae</taxon>
        <taxon>Sphagnum</taxon>
    </lineage>
</organism>
<dbReference type="Pfam" id="PF00854">
    <property type="entry name" value="PTR2"/>
    <property type="match status" value="1"/>
</dbReference>
<gene>
    <name evidence="8" type="ORF">CSSPJE1EN1_LOCUS24771</name>
</gene>
<feature type="transmembrane region" description="Helical" evidence="7">
    <location>
        <begin position="230"/>
        <end position="250"/>
    </location>
</feature>
<comment type="subcellular location">
    <subcellularLocation>
        <location evidence="1">Membrane</location>
        <topology evidence="1">Multi-pass membrane protein</topology>
    </subcellularLocation>
</comment>
<reference evidence="8" key="1">
    <citation type="submission" date="2024-02" db="EMBL/GenBank/DDBJ databases">
        <authorList>
            <consortium name="ELIXIR-Norway"/>
            <consortium name="Elixir Norway"/>
        </authorList>
    </citation>
    <scope>NUCLEOTIDE SEQUENCE</scope>
</reference>
<name>A0ABP0XJJ1_9BRYO</name>
<feature type="region of interest" description="Disordered" evidence="6">
    <location>
        <begin position="1"/>
        <end position="24"/>
    </location>
</feature>
<evidence type="ECO:0000313" key="9">
    <source>
        <dbReference type="Proteomes" id="UP001497444"/>
    </source>
</evidence>
<evidence type="ECO:0000256" key="2">
    <source>
        <dbReference type="ARBA" id="ARBA00005982"/>
    </source>
</evidence>
<feature type="transmembrane region" description="Helical" evidence="7">
    <location>
        <begin position="76"/>
        <end position="95"/>
    </location>
</feature>
<evidence type="ECO:0000313" key="8">
    <source>
        <dbReference type="EMBL" id="CAK9279293.1"/>
    </source>
</evidence>
<evidence type="ECO:0000256" key="3">
    <source>
        <dbReference type="ARBA" id="ARBA00022692"/>
    </source>
</evidence>
<feature type="transmembrane region" description="Helical" evidence="7">
    <location>
        <begin position="256"/>
        <end position="275"/>
    </location>
</feature>
<sequence length="394" mass="43828">MDNLTSGQVQYEERTHDDDDDELRLPVDHEPAALTIDIIDKFNIGFTPVDLRGRPLLDLSNTGGWRAALFIFGNETANNTVATGVFTSMVFYMYYEMHISLPKANVIVNNWMGATGLLALFSGFIADAYLGRFYTICVFSVIDVLGLLLLMITSIVVGLKPSSSGCGVVALYLGKCTQASTTQMSVLYLSLYTIALGLGGIRPCLSTFGADQFDMENPKEKLQLARFFNWYYLAYTLGGVFSSTLVVFLYTSVSWAWAFGCLTIAMALANLLFLLGTPLYRHHLPSGSPLTRLLQVLVASSRKRKVQVPDDESLLYEVHDKESAIVGSRRLHHVHDLRFFDKAAVQIEEEQKSTSVQAPNPWKLCTVTQVEELKAIMRLMPIWACTIIVTTLAF</sequence>
<proteinExistence type="inferred from homology"/>
<dbReference type="Proteomes" id="UP001497444">
    <property type="component" value="Chromosome 9"/>
</dbReference>
<dbReference type="EMBL" id="OZ020104">
    <property type="protein sequence ID" value="CAK9279293.1"/>
    <property type="molecule type" value="Genomic_DNA"/>
</dbReference>
<dbReference type="Gene3D" id="1.20.1250.20">
    <property type="entry name" value="MFS general substrate transporter like domains"/>
    <property type="match status" value="1"/>
</dbReference>
<keyword evidence="9" id="KW-1185">Reference proteome</keyword>
<feature type="transmembrane region" description="Helical" evidence="7">
    <location>
        <begin position="107"/>
        <end position="126"/>
    </location>
</feature>
<comment type="similarity">
    <text evidence="2">Belongs to the major facilitator superfamily. Proton-dependent oligopeptide transporter (POT/PTR) (TC 2.A.17) family.</text>
</comment>
<evidence type="ECO:0000256" key="5">
    <source>
        <dbReference type="ARBA" id="ARBA00023136"/>
    </source>
</evidence>
<feature type="transmembrane region" description="Helical" evidence="7">
    <location>
        <begin position="133"/>
        <end position="157"/>
    </location>
</feature>